<feature type="compositionally biased region" description="Polar residues" evidence="4">
    <location>
        <begin position="175"/>
        <end position="191"/>
    </location>
</feature>
<gene>
    <name evidence="5" type="ORF">COCNU_06G003430</name>
</gene>
<protein>
    <submittedName>
        <fullName evidence="5">Protein ABIL1</fullName>
    </submittedName>
</protein>
<evidence type="ECO:0000256" key="4">
    <source>
        <dbReference type="SAM" id="MobiDB-lite"/>
    </source>
</evidence>
<evidence type="ECO:0000256" key="3">
    <source>
        <dbReference type="ARBA" id="ARBA00025223"/>
    </source>
</evidence>
<comment type="function">
    <text evidence="3">Involved in regulation of actin and microtubule organization. Part of a WAVE complex that activates the Arp2/3 complex.</text>
</comment>
<evidence type="ECO:0000313" key="5">
    <source>
        <dbReference type="EMBL" id="KAG1346514.1"/>
    </source>
</evidence>
<keyword evidence="6" id="KW-1185">Reference proteome</keyword>
<dbReference type="Gene3D" id="6.10.140.1620">
    <property type="match status" value="1"/>
</dbReference>
<proteinExistence type="inferred from homology"/>
<dbReference type="InterPro" id="IPR028457">
    <property type="entry name" value="ABI"/>
</dbReference>
<comment type="similarity">
    <text evidence="1">Belongs to the ABI family.</text>
</comment>
<evidence type="ECO:0000256" key="1">
    <source>
        <dbReference type="ARBA" id="ARBA00010020"/>
    </source>
</evidence>
<accession>A0A8K0IAA0</accession>
<feature type="region of interest" description="Disordered" evidence="4">
    <location>
        <begin position="163"/>
        <end position="204"/>
    </location>
</feature>
<dbReference type="OrthoDB" id="5971719at2759"/>
<name>A0A8K0IAA0_COCNU</name>
<dbReference type="PANTHER" id="PTHR10460">
    <property type="entry name" value="ABL INTERACTOR FAMILY MEMBER"/>
    <property type="match status" value="1"/>
</dbReference>
<sequence length="303" mass="34116">MQQWRTENRAMTFDEVSMERSKSFVKALQELKNLRPQLYSAAEYCENSYLHNEQKQMVLDNLKDYAVQALVNAVDHLGTVAYKLTDLFEQQTLDVSTVGLKISRLNQQILTCQTYTDKEGLRQQRMFTNTARHHKHYILQNSVSRRMQSSPQLQTDANLIHVQAKPRPHPPGSPASKTLSWHLASETNSASDGARHPLPGTGNVKAPKITAEVFHLLNAEDTAVPMPLSTHLQSASSNPTSSLALHSFGIRDPVEPSKPLITFRSFDNPGRLQVYRPPVRSKSLLSVLFAKNKSLKTRKACVF</sequence>
<dbReference type="EMBL" id="CM017877">
    <property type="protein sequence ID" value="KAG1346514.1"/>
    <property type="molecule type" value="Genomic_DNA"/>
</dbReference>
<evidence type="ECO:0000313" key="6">
    <source>
        <dbReference type="Proteomes" id="UP000797356"/>
    </source>
</evidence>
<dbReference type="Proteomes" id="UP000797356">
    <property type="component" value="Chromosome 6"/>
</dbReference>
<comment type="subunit">
    <text evidence="2">Binds SCAR.</text>
</comment>
<evidence type="ECO:0000256" key="2">
    <source>
        <dbReference type="ARBA" id="ARBA00011513"/>
    </source>
</evidence>
<dbReference type="PANTHER" id="PTHR10460:SF0">
    <property type="entry name" value="ABELSON INTERACTING PROTEIN, ISOFORM D"/>
    <property type="match status" value="1"/>
</dbReference>
<reference evidence="5" key="1">
    <citation type="journal article" date="2017" name="Gigascience">
        <title>The genome draft of coconut (Cocos nucifera).</title>
        <authorList>
            <person name="Xiao Y."/>
            <person name="Xu P."/>
            <person name="Fan H."/>
            <person name="Baudouin L."/>
            <person name="Xia W."/>
            <person name="Bocs S."/>
            <person name="Xu J."/>
            <person name="Li Q."/>
            <person name="Guo A."/>
            <person name="Zhou L."/>
            <person name="Li J."/>
            <person name="Wu Y."/>
            <person name="Ma Z."/>
            <person name="Armero A."/>
            <person name="Issali A.E."/>
            <person name="Liu N."/>
            <person name="Peng M."/>
            <person name="Yang Y."/>
        </authorList>
    </citation>
    <scope>NUCLEOTIDE SEQUENCE</scope>
    <source>
        <tissue evidence="5">Spear leaf of Hainan Tall coconut</tissue>
    </source>
</reference>
<reference evidence="5" key="2">
    <citation type="submission" date="2019-07" db="EMBL/GenBank/DDBJ databases">
        <authorList>
            <person name="Yang Y."/>
            <person name="Bocs S."/>
            <person name="Baudouin L."/>
        </authorList>
    </citation>
    <scope>NUCLEOTIDE SEQUENCE</scope>
    <source>
        <tissue evidence="5">Spear leaf of Hainan Tall coconut</tissue>
    </source>
</reference>
<organism evidence="5 6">
    <name type="scientific">Cocos nucifera</name>
    <name type="common">Coconut palm</name>
    <dbReference type="NCBI Taxonomy" id="13894"/>
    <lineage>
        <taxon>Eukaryota</taxon>
        <taxon>Viridiplantae</taxon>
        <taxon>Streptophyta</taxon>
        <taxon>Embryophyta</taxon>
        <taxon>Tracheophyta</taxon>
        <taxon>Spermatophyta</taxon>
        <taxon>Magnoliopsida</taxon>
        <taxon>Liliopsida</taxon>
        <taxon>Arecaceae</taxon>
        <taxon>Arecoideae</taxon>
        <taxon>Cocoseae</taxon>
        <taxon>Attaleinae</taxon>
        <taxon>Cocos</taxon>
    </lineage>
</organism>
<dbReference type="AlphaFoldDB" id="A0A8K0IAA0"/>
<comment type="caution">
    <text evidence="5">The sequence shown here is derived from an EMBL/GenBank/DDBJ whole genome shotgun (WGS) entry which is preliminary data.</text>
</comment>